<proteinExistence type="predicted"/>
<reference evidence="3" key="1">
    <citation type="submission" date="2022-08" db="UniProtKB">
        <authorList>
            <consortium name="EnsemblMetazoa"/>
        </authorList>
    </citation>
    <scope>IDENTIFICATION</scope>
    <source>
        <strain evidence="3">05x7-T-G4-1.051#20</strain>
    </source>
</reference>
<evidence type="ECO:0000313" key="3">
    <source>
        <dbReference type="EnsemblMetazoa" id="G34203.2:cds"/>
    </source>
</evidence>
<organism evidence="3 4">
    <name type="scientific">Magallana gigas</name>
    <name type="common">Pacific oyster</name>
    <name type="synonym">Crassostrea gigas</name>
    <dbReference type="NCBI Taxonomy" id="29159"/>
    <lineage>
        <taxon>Eukaryota</taxon>
        <taxon>Metazoa</taxon>
        <taxon>Spiralia</taxon>
        <taxon>Lophotrochozoa</taxon>
        <taxon>Mollusca</taxon>
        <taxon>Bivalvia</taxon>
        <taxon>Autobranchia</taxon>
        <taxon>Pteriomorphia</taxon>
        <taxon>Ostreida</taxon>
        <taxon>Ostreoidea</taxon>
        <taxon>Ostreidae</taxon>
        <taxon>Magallana</taxon>
    </lineage>
</organism>
<dbReference type="Proteomes" id="UP000005408">
    <property type="component" value="Unassembled WGS sequence"/>
</dbReference>
<dbReference type="AlphaFoldDB" id="A0A8W8MMX5"/>
<name>A0A8W8MMX5_MAGGI</name>
<dbReference type="EnsemblMetazoa" id="G34203.2">
    <property type="protein sequence ID" value="G34203.2:cds"/>
    <property type="gene ID" value="G34203"/>
</dbReference>
<dbReference type="OMA" id="CEDFTHP"/>
<keyword evidence="1" id="KW-0812">Transmembrane</keyword>
<accession>A0A8W8MMX5</accession>
<keyword evidence="4" id="KW-1185">Reference proteome</keyword>
<keyword evidence="1" id="KW-1133">Transmembrane helix</keyword>
<keyword evidence="1" id="KW-0472">Membrane</keyword>
<feature type="transmembrane region" description="Helical" evidence="1">
    <location>
        <begin position="184"/>
        <end position="206"/>
    </location>
</feature>
<protein>
    <submittedName>
        <fullName evidence="3">Uncharacterized protein</fullName>
    </submittedName>
</protein>
<evidence type="ECO:0000256" key="1">
    <source>
        <dbReference type="SAM" id="Phobius"/>
    </source>
</evidence>
<keyword evidence="2" id="KW-0732">Signal</keyword>
<sequence length="252" mass="28631">MYNFEFFTFPALLFAICGLVSNIEASCPLANETAEIVLSCPQTEEEWEKAAAKKNCEDFTHPCHTYIYHCVINAWKNATVEVCAPSKLIVGNVCAEFSFGGNKIQRHYNAKCQRCPTVYNSSDAFDYSECYDYVKKSREINQTKKSREAPSLTRFFQSPSSNTTLFISRIAQQENESFHKESKISIMIGVSVPMAVVFVLLIFLFFRRIGRGPTSFGRPTHGAYSSLKRMFLPYCTSTNNDRMTREGEKILS</sequence>
<feature type="signal peptide" evidence="2">
    <location>
        <begin position="1"/>
        <end position="25"/>
    </location>
</feature>
<feature type="chain" id="PRO_5036496587" evidence="2">
    <location>
        <begin position="26"/>
        <end position="252"/>
    </location>
</feature>
<evidence type="ECO:0000256" key="2">
    <source>
        <dbReference type="SAM" id="SignalP"/>
    </source>
</evidence>
<evidence type="ECO:0000313" key="4">
    <source>
        <dbReference type="Proteomes" id="UP000005408"/>
    </source>
</evidence>